<dbReference type="InterPro" id="IPR029061">
    <property type="entry name" value="THDP-binding"/>
</dbReference>
<keyword evidence="6" id="KW-1185">Reference proteome</keyword>
<sequence length="324" mass="35472">MRKISYRDAVREAMVEEMRRDEKVFLMGEDIGVYDGAFGVSKGMIGEFGPERVRETPISEQAFVGAGVGAAITGMRPIVELMFSDFMTVCYDQIINQAAKMHFMFAGKVSVPMVIRTAAGGGTGAAAQHSQSLEQMYLHVPGLKVVVPSTPYDAKGLLKQAIRDNNPVIFLEQKKLYNVKGMVPDEDYTIPFGVADVKREGTDVSIFTYGRMVQMSLDVAEKLAEEGINVEVVDLRTLSPLDTNTIIESVKKTHKAVIVHESVQFGGFGGEVAAQITDSEAFYYLDAPIKRVGALYCPVPFNPTLEAETFPTPAKIEAAVRDVL</sequence>
<dbReference type="Gene3D" id="3.40.50.920">
    <property type="match status" value="1"/>
</dbReference>
<evidence type="ECO:0000256" key="2">
    <source>
        <dbReference type="ARBA" id="ARBA00023002"/>
    </source>
</evidence>
<feature type="domain" description="Transketolase-like pyrimidine-binding" evidence="4">
    <location>
        <begin position="4"/>
        <end position="179"/>
    </location>
</feature>
<dbReference type="InterPro" id="IPR005475">
    <property type="entry name" value="Transketolase-like_Pyr-bd"/>
</dbReference>
<proteinExistence type="predicted"/>
<name>A0ABT2S4D5_9FIRM</name>
<protein>
    <submittedName>
        <fullName evidence="5">Alpha-ketoacid dehydrogenase subunit beta</fullName>
    </submittedName>
</protein>
<dbReference type="PANTHER" id="PTHR43257:SF2">
    <property type="entry name" value="PYRUVATE DEHYDROGENASE E1 COMPONENT SUBUNIT BETA"/>
    <property type="match status" value="1"/>
</dbReference>
<accession>A0ABT2S4D5</accession>
<dbReference type="CDD" id="cd07036">
    <property type="entry name" value="TPP_PYR_E1-PDHc-beta_like"/>
    <property type="match status" value="1"/>
</dbReference>
<evidence type="ECO:0000313" key="5">
    <source>
        <dbReference type="EMBL" id="MCU6699115.1"/>
    </source>
</evidence>
<keyword evidence="3" id="KW-0786">Thiamine pyrophosphate</keyword>
<dbReference type="InterPro" id="IPR009014">
    <property type="entry name" value="Transketo_C/PFOR_II"/>
</dbReference>
<gene>
    <name evidence="5" type="ORF">OCV65_02530</name>
</gene>
<evidence type="ECO:0000259" key="4">
    <source>
        <dbReference type="SMART" id="SM00861"/>
    </source>
</evidence>
<dbReference type="Pfam" id="PF02780">
    <property type="entry name" value="Transketolase_C"/>
    <property type="match status" value="1"/>
</dbReference>
<dbReference type="Gene3D" id="3.40.50.970">
    <property type="match status" value="1"/>
</dbReference>
<dbReference type="SMART" id="SM00861">
    <property type="entry name" value="Transket_pyr"/>
    <property type="match status" value="1"/>
</dbReference>
<keyword evidence="2" id="KW-0560">Oxidoreductase</keyword>
<dbReference type="NCBIfam" id="NF006667">
    <property type="entry name" value="PRK09212.1"/>
    <property type="match status" value="1"/>
</dbReference>
<dbReference type="SUPFAM" id="SSF52922">
    <property type="entry name" value="TK C-terminal domain-like"/>
    <property type="match status" value="1"/>
</dbReference>
<comment type="cofactor">
    <cofactor evidence="1">
        <name>thiamine diphosphate</name>
        <dbReference type="ChEBI" id="CHEBI:58937"/>
    </cofactor>
</comment>
<dbReference type="PANTHER" id="PTHR43257">
    <property type="entry name" value="PYRUVATE DEHYDROGENASE E1 COMPONENT BETA SUBUNIT"/>
    <property type="match status" value="1"/>
</dbReference>
<evidence type="ECO:0000256" key="1">
    <source>
        <dbReference type="ARBA" id="ARBA00001964"/>
    </source>
</evidence>
<dbReference type="Pfam" id="PF02779">
    <property type="entry name" value="Transket_pyr"/>
    <property type="match status" value="1"/>
</dbReference>
<dbReference type="SUPFAM" id="SSF52518">
    <property type="entry name" value="Thiamin diphosphate-binding fold (THDP-binding)"/>
    <property type="match status" value="1"/>
</dbReference>
<dbReference type="InterPro" id="IPR033248">
    <property type="entry name" value="Transketolase_C"/>
</dbReference>
<dbReference type="EMBL" id="JAOQJV010000002">
    <property type="protein sequence ID" value="MCU6699115.1"/>
    <property type="molecule type" value="Genomic_DNA"/>
</dbReference>
<evidence type="ECO:0000313" key="6">
    <source>
        <dbReference type="Proteomes" id="UP001207605"/>
    </source>
</evidence>
<comment type="caution">
    <text evidence="5">The sequence shown here is derived from an EMBL/GenBank/DDBJ whole genome shotgun (WGS) entry which is preliminary data.</text>
</comment>
<dbReference type="Proteomes" id="UP001207605">
    <property type="component" value="Unassembled WGS sequence"/>
</dbReference>
<organism evidence="5 6">
    <name type="scientific">Dorea ammoniilytica</name>
    <dbReference type="NCBI Taxonomy" id="2981788"/>
    <lineage>
        <taxon>Bacteria</taxon>
        <taxon>Bacillati</taxon>
        <taxon>Bacillota</taxon>
        <taxon>Clostridia</taxon>
        <taxon>Lachnospirales</taxon>
        <taxon>Lachnospiraceae</taxon>
        <taxon>Dorea</taxon>
    </lineage>
</organism>
<reference evidence="5 6" key="1">
    <citation type="journal article" date="2021" name="ISME Commun">
        <title>Automated analysis of genomic sequences facilitates high-throughput and comprehensive description of bacteria.</title>
        <authorList>
            <person name="Hitch T.C.A."/>
        </authorList>
    </citation>
    <scope>NUCLEOTIDE SEQUENCE [LARGE SCALE GENOMIC DNA]</scope>
    <source>
        <strain evidence="5 6">Sanger_02</strain>
    </source>
</reference>
<evidence type="ECO:0000256" key="3">
    <source>
        <dbReference type="ARBA" id="ARBA00023052"/>
    </source>
</evidence>